<protein>
    <submittedName>
        <fullName evidence="1">Uncharacterized protein</fullName>
    </submittedName>
</protein>
<dbReference type="VEuPathDB" id="FungiDB:SeMB42_g02882"/>
<sequence length="108" mass="12419">MPASPKPRRRHRSENARLDAVAESLETYLVETSRQLHDKKLAALVARIAVQKVDIARKAKEANEAARLRLEHAKELKLSVFLEVCFCMREPLQTDNQGHRHPIEKDEN</sequence>
<dbReference type="Proteomes" id="UP000320475">
    <property type="component" value="Unassembled WGS sequence"/>
</dbReference>
<organism evidence="1 2">
    <name type="scientific">Synchytrium endobioticum</name>
    <dbReference type="NCBI Taxonomy" id="286115"/>
    <lineage>
        <taxon>Eukaryota</taxon>
        <taxon>Fungi</taxon>
        <taxon>Fungi incertae sedis</taxon>
        <taxon>Chytridiomycota</taxon>
        <taxon>Chytridiomycota incertae sedis</taxon>
        <taxon>Chytridiomycetes</taxon>
        <taxon>Synchytriales</taxon>
        <taxon>Synchytriaceae</taxon>
        <taxon>Synchytrium</taxon>
    </lineage>
</organism>
<comment type="caution">
    <text evidence="1">The sequence shown here is derived from an EMBL/GenBank/DDBJ whole genome shotgun (WGS) entry which is preliminary data.</text>
</comment>
<dbReference type="AlphaFoldDB" id="A0A507CFF2"/>
<name>A0A507CFF2_9FUNG</name>
<dbReference type="EMBL" id="QEAM01000404">
    <property type="protein sequence ID" value="TPX40240.1"/>
    <property type="molecule type" value="Genomic_DNA"/>
</dbReference>
<gene>
    <name evidence="1" type="ORF">SeLEV6574_g06731</name>
</gene>
<evidence type="ECO:0000313" key="1">
    <source>
        <dbReference type="EMBL" id="TPX40240.1"/>
    </source>
</evidence>
<evidence type="ECO:0000313" key="2">
    <source>
        <dbReference type="Proteomes" id="UP000320475"/>
    </source>
</evidence>
<accession>A0A507CFF2</accession>
<proteinExistence type="predicted"/>
<reference evidence="1 2" key="1">
    <citation type="journal article" date="2019" name="Sci. Rep.">
        <title>Comparative genomics of chytrid fungi reveal insights into the obligate biotrophic and pathogenic lifestyle of Synchytrium endobioticum.</title>
        <authorList>
            <person name="van de Vossenberg B.T.L.H."/>
            <person name="Warris S."/>
            <person name="Nguyen H.D.T."/>
            <person name="van Gent-Pelzer M.P.E."/>
            <person name="Joly D.L."/>
            <person name="van de Geest H.C."/>
            <person name="Bonants P.J.M."/>
            <person name="Smith D.S."/>
            <person name="Levesque C.A."/>
            <person name="van der Lee T.A.J."/>
        </authorList>
    </citation>
    <scope>NUCLEOTIDE SEQUENCE [LARGE SCALE GENOMIC DNA]</scope>
    <source>
        <strain evidence="1 2">LEV6574</strain>
    </source>
</reference>